<keyword evidence="4" id="KW-1185">Reference proteome</keyword>
<feature type="domain" description="DUF1638" evidence="2">
    <location>
        <begin position="107"/>
        <end position="262"/>
    </location>
</feature>
<dbReference type="OrthoDB" id="9814689at2"/>
<name>A0A547PY77_9RHOB</name>
<evidence type="ECO:0000259" key="2">
    <source>
        <dbReference type="Pfam" id="PF07796"/>
    </source>
</evidence>
<dbReference type="EMBL" id="VFSV01000017">
    <property type="protein sequence ID" value="TRD18998.1"/>
    <property type="molecule type" value="Genomic_DNA"/>
</dbReference>
<gene>
    <name evidence="3" type="ORF">FEV53_10890</name>
</gene>
<dbReference type="InterPro" id="IPR012437">
    <property type="entry name" value="DUF1638"/>
</dbReference>
<dbReference type="AlphaFoldDB" id="A0A547PY77"/>
<feature type="compositionally biased region" description="Basic residues" evidence="1">
    <location>
        <begin position="15"/>
        <end position="25"/>
    </location>
</feature>
<evidence type="ECO:0000313" key="4">
    <source>
        <dbReference type="Proteomes" id="UP000318590"/>
    </source>
</evidence>
<reference evidence="3 4" key="1">
    <citation type="submission" date="2019-06" db="EMBL/GenBank/DDBJ databases">
        <title>Paenimaribius caenipelagi gen. nov., sp. nov., isolated from a tidal flat.</title>
        <authorList>
            <person name="Yoon J.-H."/>
        </authorList>
    </citation>
    <scope>NUCLEOTIDE SEQUENCE [LARGE SCALE GENOMIC DNA]</scope>
    <source>
        <strain evidence="3 4">JBTF-M29</strain>
    </source>
</reference>
<comment type="caution">
    <text evidence="3">The sequence shown here is derived from an EMBL/GenBank/DDBJ whole genome shotgun (WGS) entry which is preliminary data.</text>
</comment>
<evidence type="ECO:0000313" key="3">
    <source>
        <dbReference type="EMBL" id="TRD18998.1"/>
    </source>
</evidence>
<protein>
    <submittedName>
        <fullName evidence="3">DUF1638 domain-containing protein</fullName>
    </submittedName>
</protein>
<organism evidence="3 4">
    <name type="scientific">Palleronia caenipelagi</name>
    <dbReference type="NCBI Taxonomy" id="2489174"/>
    <lineage>
        <taxon>Bacteria</taxon>
        <taxon>Pseudomonadati</taxon>
        <taxon>Pseudomonadota</taxon>
        <taxon>Alphaproteobacteria</taxon>
        <taxon>Rhodobacterales</taxon>
        <taxon>Roseobacteraceae</taxon>
        <taxon>Palleronia</taxon>
    </lineage>
</organism>
<evidence type="ECO:0000256" key="1">
    <source>
        <dbReference type="SAM" id="MobiDB-lite"/>
    </source>
</evidence>
<proteinExistence type="predicted"/>
<feature type="region of interest" description="Disordered" evidence="1">
    <location>
        <begin position="1"/>
        <end position="51"/>
    </location>
</feature>
<dbReference type="Proteomes" id="UP000318590">
    <property type="component" value="Unassembled WGS sequence"/>
</dbReference>
<dbReference type="Pfam" id="PF07796">
    <property type="entry name" value="DUF1638"/>
    <property type="match status" value="1"/>
</dbReference>
<accession>A0A547PY77</accession>
<sequence>MVTPHDPSPDSASGNRRRSRRHTVRSLRSGSASGSDPVVRPGSGSVGRDGTLALPEVTAPATDAALTESGLAPRGQGRVLVLACGAIAREVMALIRLNGLDHLDLACLPAILHNTPDRIAPALRAAIAKHQPNYDRIIVGYGDCGTGGEIDRVCAETGATRLPGAHCYAFFSGVETFDAVAEDEIAAFYLTDFLARQFDAFVTRPLGLDRHPELRDIYFGNYEKLVYLAQTDDPKLTEAAQAAADRLGLAFERRQTGYGDLVPALQDA</sequence>